<dbReference type="Pfam" id="PF00389">
    <property type="entry name" value="2-Hacid_dh"/>
    <property type="match status" value="1"/>
</dbReference>
<reference evidence="7 8" key="1">
    <citation type="submission" date="2019-03" db="EMBL/GenBank/DDBJ databases">
        <authorList>
            <person name="Gaulin E."/>
            <person name="Dumas B."/>
        </authorList>
    </citation>
    <scope>NUCLEOTIDE SEQUENCE [LARGE SCALE GENOMIC DNA]</scope>
    <source>
        <strain evidence="7">CBS 568.67</strain>
    </source>
</reference>
<protein>
    <submittedName>
        <fullName evidence="7">Aste57867_14493 protein</fullName>
    </submittedName>
</protein>
<dbReference type="Proteomes" id="UP000332933">
    <property type="component" value="Unassembled WGS sequence"/>
</dbReference>
<accession>A0A485L1W4</accession>
<proteinExistence type="inferred from homology"/>
<organism evidence="7 8">
    <name type="scientific">Aphanomyces stellatus</name>
    <dbReference type="NCBI Taxonomy" id="120398"/>
    <lineage>
        <taxon>Eukaryota</taxon>
        <taxon>Sar</taxon>
        <taxon>Stramenopiles</taxon>
        <taxon>Oomycota</taxon>
        <taxon>Saprolegniomycetes</taxon>
        <taxon>Saprolegniales</taxon>
        <taxon>Verrucalvaceae</taxon>
        <taxon>Aphanomyces</taxon>
    </lineage>
</organism>
<evidence type="ECO:0000256" key="3">
    <source>
        <dbReference type="RuleBase" id="RU003719"/>
    </source>
</evidence>
<evidence type="ECO:0000259" key="5">
    <source>
        <dbReference type="Pfam" id="PF02826"/>
    </source>
</evidence>
<keyword evidence="2 3" id="KW-0560">Oxidoreductase</keyword>
<dbReference type="PROSITE" id="PS00670">
    <property type="entry name" value="D_2_HYDROXYACID_DH_2"/>
    <property type="match status" value="1"/>
</dbReference>
<dbReference type="SUPFAM" id="SSF51735">
    <property type="entry name" value="NAD(P)-binding Rossmann-fold domains"/>
    <property type="match status" value="1"/>
</dbReference>
<evidence type="ECO:0000313" key="7">
    <source>
        <dbReference type="EMBL" id="VFT91315.1"/>
    </source>
</evidence>
<dbReference type="InterPro" id="IPR029753">
    <property type="entry name" value="D-isomer_DH_CS"/>
</dbReference>
<sequence length="309" mass="33334">MSEKLAQDASIEIDCYEQTAEAIPHDELIARVAGCAGIICMISDKIDAAVLDRAGETLRVVSTISVGFDHIDIEGCRARNIQVGHTPGCLHESTAEHAVALTFAAKRRLFESHYGARAGEWGVPQFYQFCGTDVSRNTIGIIGLGEIGLTFARFLHRGFNCTILYTGPREKTNDVDAEYVDLVTLLQRSDVVSIHSPLNASTMGMFDATCFGHMQRHAVLVNTARGGIIDQDALIQALSSGQIAAAALDVTVPEPLPLDHRLYDLPNCIVVPHIGSATMATRHKMIDRAVENLLAGLDGATALPFPVTK</sequence>
<evidence type="ECO:0000259" key="4">
    <source>
        <dbReference type="Pfam" id="PF00389"/>
    </source>
</evidence>
<feature type="domain" description="D-isomer specific 2-hydroxyacid dehydrogenase catalytic" evidence="4">
    <location>
        <begin position="5"/>
        <end position="301"/>
    </location>
</feature>
<dbReference type="CDD" id="cd05301">
    <property type="entry name" value="GDH"/>
    <property type="match status" value="1"/>
</dbReference>
<feature type="domain" description="D-isomer specific 2-hydroxyacid dehydrogenase NAD-binding" evidence="5">
    <location>
        <begin position="99"/>
        <end position="275"/>
    </location>
</feature>
<dbReference type="EMBL" id="CAADRA010005564">
    <property type="protein sequence ID" value="VFT91315.1"/>
    <property type="molecule type" value="Genomic_DNA"/>
</dbReference>
<dbReference type="GO" id="GO:0051287">
    <property type="term" value="F:NAD binding"/>
    <property type="evidence" value="ECO:0007669"/>
    <property type="project" value="InterPro"/>
</dbReference>
<dbReference type="OrthoDB" id="9991913at2759"/>
<evidence type="ECO:0000313" key="8">
    <source>
        <dbReference type="Proteomes" id="UP000332933"/>
    </source>
</evidence>
<dbReference type="AlphaFoldDB" id="A0A485L1W4"/>
<evidence type="ECO:0000313" key="6">
    <source>
        <dbReference type="EMBL" id="KAF0694654.1"/>
    </source>
</evidence>
<dbReference type="EMBL" id="VJMH01005543">
    <property type="protein sequence ID" value="KAF0694654.1"/>
    <property type="molecule type" value="Genomic_DNA"/>
</dbReference>
<dbReference type="GO" id="GO:0030267">
    <property type="term" value="F:glyoxylate reductase (NADPH) activity"/>
    <property type="evidence" value="ECO:0007669"/>
    <property type="project" value="TreeGrafter"/>
</dbReference>
<dbReference type="InterPro" id="IPR006139">
    <property type="entry name" value="D-isomer_2_OHA_DH_cat_dom"/>
</dbReference>
<evidence type="ECO:0000256" key="2">
    <source>
        <dbReference type="ARBA" id="ARBA00023002"/>
    </source>
</evidence>
<dbReference type="InterPro" id="IPR050223">
    <property type="entry name" value="D-isomer_2-hydroxyacid_DH"/>
</dbReference>
<dbReference type="PANTHER" id="PTHR10996">
    <property type="entry name" value="2-HYDROXYACID DEHYDROGENASE-RELATED"/>
    <property type="match status" value="1"/>
</dbReference>
<dbReference type="Gene3D" id="3.40.50.720">
    <property type="entry name" value="NAD(P)-binding Rossmann-like Domain"/>
    <property type="match status" value="2"/>
</dbReference>
<dbReference type="Pfam" id="PF02826">
    <property type="entry name" value="2-Hacid_dh_C"/>
    <property type="match status" value="1"/>
</dbReference>
<dbReference type="FunFam" id="3.40.50.720:FF:000026">
    <property type="entry name" value="Glyoxylate/hydroxypyruvate reductase B"/>
    <property type="match status" value="1"/>
</dbReference>
<dbReference type="SUPFAM" id="SSF52283">
    <property type="entry name" value="Formate/glycerate dehydrogenase catalytic domain-like"/>
    <property type="match status" value="1"/>
</dbReference>
<gene>
    <name evidence="7" type="primary">Aste57867_14493</name>
    <name evidence="6" type="ORF">As57867_014439</name>
    <name evidence="7" type="ORF">ASTE57867_14493</name>
</gene>
<dbReference type="InterPro" id="IPR036291">
    <property type="entry name" value="NAD(P)-bd_dom_sf"/>
</dbReference>
<reference evidence="6" key="2">
    <citation type="submission" date="2019-06" db="EMBL/GenBank/DDBJ databases">
        <title>Genomics analysis of Aphanomyces spp. identifies a new class of oomycete effector associated with host adaptation.</title>
        <authorList>
            <person name="Gaulin E."/>
        </authorList>
    </citation>
    <scope>NUCLEOTIDE SEQUENCE</scope>
    <source>
        <strain evidence="6">CBS 578.67</strain>
    </source>
</reference>
<dbReference type="InterPro" id="IPR006140">
    <property type="entry name" value="D-isomer_DH_NAD-bd"/>
</dbReference>
<dbReference type="GO" id="GO:0005829">
    <property type="term" value="C:cytosol"/>
    <property type="evidence" value="ECO:0007669"/>
    <property type="project" value="TreeGrafter"/>
</dbReference>
<evidence type="ECO:0000256" key="1">
    <source>
        <dbReference type="ARBA" id="ARBA00005854"/>
    </source>
</evidence>
<name>A0A485L1W4_9STRA</name>
<comment type="similarity">
    <text evidence="1 3">Belongs to the D-isomer specific 2-hydroxyacid dehydrogenase family.</text>
</comment>
<keyword evidence="8" id="KW-1185">Reference proteome</keyword>
<dbReference type="GO" id="GO:0016618">
    <property type="term" value="F:hydroxypyruvate reductase [NAD(P)H] activity"/>
    <property type="evidence" value="ECO:0007669"/>
    <property type="project" value="TreeGrafter"/>
</dbReference>
<dbReference type="PANTHER" id="PTHR10996:SF257">
    <property type="entry name" value="GLYOXYLATE REDUCTASE 1"/>
    <property type="match status" value="1"/>
</dbReference>